<keyword evidence="2" id="KW-0378">Hydrolase</keyword>
<sequence length="294" mass="31753">MRILTWNIQWGRGADGRVALGRTIDFLKQAGEFDAICLQEVASNVRGMPGGDCADQPAELAEAFTGWAAIYAPGVDVPDGAGGRSRFGNLLLSRHPVEQVCRHMLPMPADASVPGMRRSCVEVVIEGGEGPIRLLTAHLEYYSAVQRAAQVRALRELQAEAVGFECGEPKANKESNPVFAKRSRPARAVLCGDFNFEPHSVDYKAMSAPGSQPGAGWRDAWAACYGSRPHDATVGLHGAEWPDRPYCCDYFWISEDLADSVTAVRVLPETNASDHQPVLLELSLSGQSQGLTSS</sequence>
<keyword evidence="2" id="KW-0255">Endonuclease</keyword>
<evidence type="ECO:0000313" key="3">
    <source>
        <dbReference type="Proteomes" id="UP000599523"/>
    </source>
</evidence>
<dbReference type="PANTHER" id="PTHR14859">
    <property type="entry name" value="CALCOFLUOR WHITE HYPERSENSITIVE PROTEIN PRECURSOR"/>
    <property type="match status" value="1"/>
</dbReference>
<dbReference type="SUPFAM" id="SSF56219">
    <property type="entry name" value="DNase I-like"/>
    <property type="match status" value="1"/>
</dbReference>
<dbReference type="Gene3D" id="3.60.10.10">
    <property type="entry name" value="Endonuclease/exonuclease/phosphatase"/>
    <property type="match status" value="1"/>
</dbReference>
<keyword evidence="3" id="KW-1185">Reference proteome</keyword>
<dbReference type="GO" id="GO:0016020">
    <property type="term" value="C:membrane"/>
    <property type="evidence" value="ECO:0007669"/>
    <property type="project" value="GOC"/>
</dbReference>
<dbReference type="InterPro" id="IPR005135">
    <property type="entry name" value="Endo/exonuclease/phosphatase"/>
</dbReference>
<dbReference type="InterPro" id="IPR051916">
    <property type="entry name" value="GPI-anchor_lipid_remodeler"/>
</dbReference>
<feature type="domain" description="Endonuclease/exonuclease/phosphatase" evidence="1">
    <location>
        <begin position="4"/>
        <end position="275"/>
    </location>
</feature>
<comment type="caution">
    <text evidence="2">The sequence shown here is derived from an EMBL/GenBank/DDBJ whole genome shotgun (WGS) entry which is preliminary data.</text>
</comment>
<evidence type="ECO:0000313" key="2">
    <source>
        <dbReference type="EMBL" id="NMG02642.1"/>
    </source>
</evidence>
<dbReference type="PANTHER" id="PTHR14859:SF0">
    <property type="entry name" value="ENDONUCLEASE_EXONUCLEASE_PHOSPHATASE FAMILY PROTEIN, EXPRESSED"/>
    <property type="match status" value="1"/>
</dbReference>
<reference evidence="2" key="1">
    <citation type="submission" date="2019-12" db="EMBL/GenBank/DDBJ databases">
        <title>Comparative genomics gives insights into the taxonomy of the Azoarcus-Aromatoleum group and reveals separate origins of nif in the plant-associated Azoarcus and non-plant-associated Aromatoleum sub-groups.</title>
        <authorList>
            <person name="Lafos M."/>
            <person name="Maluk M."/>
            <person name="Batista M."/>
            <person name="Junghare M."/>
            <person name="Carmona M."/>
            <person name="Faoro H."/>
            <person name="Cruz L.M."/>
            <person name="Battistoni F."/>
            <person name="De Souza E."/>
            <person name="Pedrosa F."/>
            <person name="Chen W.-M."/>
            <person name="Poole P.S."/>
            <person name="Dixon R.A."/>
            <person name="James E.K."/>
        </authorList>
    </citation>
    <scope>NUCLEOTIDE SEQUENCE</scope>
    <source>
        <strain evidence="2">NSC3</strain>
    </source>
</reference>
<gene>
    <name evidence="2" type="ORF">GPA21_06615</name>
</gene>
<keyword evidence="2" id="KW-0540">Nuclease</keyword>
<dbReference type="GO" id="GO:0006506">
    <property type="term" value="P:GPI anchor biosynthetic process"/>
    <property type="evidence" value="ECO:0007669"/>
    <property type="project" value="TreeGrafter"/>
</dbReference>
<dbReference type="AlphaFoldDB" id="A0A972FCA8"/>
<accession>A0A972FCA8</accession>
<dbReference type="EMBL" id="WTVM01000028">
    <property type="protein sequence ID" value="NMG02642.1"/>
    <property type="molecule type" value="Genomic_DNA"/>
</dbReference>
<dbReference type="RefSeq" id="WP_168987426.1">
    <property type="nucleotide sequence ID" value="NZ_CAWPHM010000210.1"/>
</dbReference>
<dbReference type="GO" id="GO:0004519">
    <property type="term" value="F:endonuclease activity"/>
    <property type="evidence" value="ECO:0007669"/>
    <property type="project" value="UniProtKB-KW"/>
</dbReference>
<dbReference type="InterPro" id="IPR036691">
    <property type="entry name" value="Endo/exonu/phosph_ase_sf"/>
</dbReference>
<dbReference type="Proteomes" id="UP000599523">
    <property type="component" value="Unassembled WGS sequence"/>
</dbReference>
<protein>
    <submittedName>
        <fullName evidence="2">Endonuclease</fullName>
    </submittedName>
</protein>
<dbReference type="Pfam" id="PF03372">
    <property type="entry name" value="Exo_endo_phos"/>
    <property type="match status" value="1"/>
</dbReference>
<organism evidence="2 3">
    <name type="scientific">Azoarcus taiwanensis</name>
    <dbReference type="NCBI Taxonomy" id="666964"/>
    <lineage>
        <taxon>Bacteria</taxon>
        <taxon>Pseudomonadati</taxon>
        <taxon>Pseudomonadota</taxon>
        <taxon>Betaproteobacteria</taxon>
        <taxon>Rhodocyclales</taxon>
        <taxon>Zoogloeaceae</taxon>
        <taxon>Azoarcus</taxon>
    </lineage>
</organism>
<name>A0A972FCA8_9RHOO</name>
<evidence type="ECO:0000259" key="1">
    <source>
        <dbReference type="Pfam" id="PF03372"/>
    </source>
</evidence>
<proteinExistence type="predicted"/>